<reference evidence="2 3" key="1">
    <citation type="submission" date="2023-04" db="EMBL/GenBank/DDBJ databases">
        <title>Luteimonas endophyticus RD2P54.</title>
        <authorList>
            <person name="Sun J.-Q."/>
        </authorList>
    </citation>
    <scope>NUCLEOTIDE SEQUENCE [LARGE SCALE GENOMIC DNA]</scope>
    <source>
        <strain evidence="2 3">RD2P54</strain>
    </source>
</reference>
<sequence>MGMITCVVEYTIDPAKLEAFERFAREWMRLVDKHGGRHHGYFLPGEGASDKALALFSFDSLAAYERYRARFGEDPEFIAADRIRDESGCVLRHERSFMRPLLPVDVAGGEPGAS</sequence>
<dbReference type="RefSeq" id="WP_280574898.1">
    <property type="nucleotide sequence ID" value="NZ_JARXRM010000035.1"/>
</dbReference>
<keyword evidence="3" id="KW-1185">Reference proteome</keyword>
<gene>
    <name evidence="2" type="ORF">QFW77_11705</name>
</gene>
<comment type="caution">
    <text evidence="2">The sequence shown here is derived from an EMBL/GenBank/DDBJ whole genome shotgun (WGS) entry which is preliminary data.</text>
</comment>
<organism evidence="2 3">
    <name type="scientific">Luteimonas endophytica</name>
    <dbReference type="NCBI Taxonomy" id="3042023"/>
    <lineage>
        <taxon>Bacteria</taxon>
        <taxon>Pseudomonadati</taxon>
        <taxon>Pseudomonadota</taxon>
        <taxon>Gammaproteobacteria</taxon>
        <taxon>Lysobacterales</taxon>
        <taxon>Lysobacteraceae</taxon>
        <taxon>Luteimonas</taxon>
    </lineage>
</organism>
<dbReference type="Proteomes" id="UP001156940">
    <property type="component" value="Unassembled WGS sequence"/>
</dbReference>
<dbReference type="Gene3D" id="3.30.70.100">
    <property type="match status" value="1"/>
</dbReference>
<dbReference type="EMBL" id="JARXRM010000035">
    <property type="protein sequence ID" value="MDH5823653.1"/>
    <property type="molecule type" value="Genomic_DNA"/>
</dbReference>
<protein>
    <submittedName>
        <fullName evidence="2">NIPSNAP family protein</fullName>
    </submittedName>
</protein>
<evidence type="ECO:0000313" key="3">
    <source>
        <dbReference type="Proteomes" id="UP001156940"/>
    </source>
</evidence>
<feature type="domain" description="NIPSNAP" evidence="1">
    <location>
        <begin position="9"/>
        <end position="101"/>
    </location>
</feature>
<dbReference type="Pfam" id="PF07978">
    <property type="entry name" value="NIPSNAP"/>
    <property type="match status" value="1"/>
</dbReference>
<dbReference type="InterPro" id="IPR011008">
    <property type="entry name" value="Dimeric_a/b-barrel"/>
</dbReference>
<evidence type="ECO:0000259" key="1">
    <source>
        <dbReference type="Pfam" id="PF07978"/>
    </source>
</evidence>
<proteinExistence type="predicted"/>
<evidence type="ECO:0000313" key="2">
    <source>
        <dbReference type="EMBL" id="MDH5823653.1"/>
    </source>
</evidence>
<dbReference type="SUPFAM" id="SSF54909">
    <property type="entry name" value="Dimeric alpha+beta barrel"/>
    <property type="match status" value="1"/>
</dbReference>
<dbReference type="InterPro" id="IPR012577">
    <property type="entry name" value="NIPSNAP"/>
</dbReference>
<accession>A0ABT6JA12</accession>
<name>A0ABT6JA12_9GAMM</name>